<dbReference type="AlphaFoldDB" id="A0A1T1ANN0"/>
<gene>
    <name evidence="1" type="ORF">RF819_02610</name>
</gene>
<reference evidence="1 2" key="1">
    <citation type="submission" date="2017-01" db="EMBL/GenBank/DDBJ databases">
        <title>Genome sequencing of Rhodoferax fermentans JCM 7819.</title>
        <authorList>
            <person name="Kim Y.J."/>
            <person name="Farh M.E.-A."/>
            <person name="Yang D.-C."/>
        </authorList>
    </citation>
    <scope>NUCLEOTIDE SEQUENCE [LARGE SCALE GENOMIC DNA]</scope>
    <source>
        <strain evidence="1 2">JCM 7819</strain>
    </source>
</reference>
<sequence>MLKCLAELNTALFGDDEAGLQSLYVFAQLLAAVAVVSAKQRFAYWLWFQVHLGAYLYISKHVQKRQKNLGIRLAKLRAAVGNDGLLILFCNHDFNVVNSLNCVVTCSKQLSLKK</sequence>
<dbReference type="Proteomes" id="UP000190750">
    <property type="component" value="Unassembled WGS sequence"/>
</dbReference>
<keyword evidence="2" id="KW-1185">Reference proteome</keyword>
<proteinExistence type="predicted"/>
<comment type="caution">
    <text evidence="1">The sequence shown here is derived from an EMBL/GenBank/DDBJ whole genome shotgun (WGS) entry which is preliminary data.</text>
</comment>
<dbReference type="EMBL" id="MTJN01000002">
    <property type="protein sequence ID" value="OOV05741.1"/>
    <property type="molecule type" value="Genomic_DNA"/>
</dbReference>
<accession>A0A1T1ANN0</accession>
<protein>
    <submittedName>
        <fullName evidence="1">Uncharacterized protein</fullName>
    </submittedName>
</protein>
<organism evidence="1 2">
    <name type="scientific">Rhodoferax fermentans</name>
    <dbReference type="NCBI Taxonomy" id="28066"/>
    <lineage>
        <taxon>Bacteria</taxon>
        <taxon>Pseudomonadati</taxon>
        <taxon>Pseudomonadota</taxon>
        <taxon>Betaproteobacteria</taxon>
        <taxon>Burkholderiales</taxon>
        <taxon>Comamonadaceae</taxon>
        <taxon>Rhodoferax</taxon>
    </lineage>
</organism>
<evidence type="ECO:0000313" key="1">
    <source>
        <dbReference type="EMBL" id="OOV05741.1"/>
    </source>
</evidence>
<evidence type="ECO:0000313" key="2">
    <source>
        <dbReference type="Proteomes" id="UP000190750"/>
    </source>
</evidence>
<name>A0A1T1ANN0_RHOFE</name>